<dbReference type="Proteomes" id="UP000191901">
    <property type="component" value="Chromosome"/>
</dbReference>
<evidence type="ECO:0000313" key="2">
    <source>
        <dbReference type="EMBL" id="ASC71418.1"/>
    </source>
</evidence>
<gene>
    <name evidence="2" type="ORF">XM38_023700</name>
</gene>
<proteinExistence type="predicted"/>
<evidence type="ECO:0000313" key="3">
    <source>
        <dbReference type="Proteomes" id="UP000191901"/>
    </source>
</evidence>
<feature type="region of interest" description="Disordered" evidence="1">
    <location>
        <begin position="27"/>
        <end position="49"/>
    </location>
</feature>
<feature type="compositionally biased region" description="Low complexity" evidence="1">
    <location>
        <begin position="33"/>
        <end position="49"/>
    </location>
</feature>
<sequence length="175" mass="18349">MTVSGMTYSWIAMLLLLGMAGCALEPGPNSAEPSNTTDSSPTSATTAEPATAAVLSVEVSGDPGAYEFTVTVRSPDTGCDQYADWWEVLSAEGELLYRRVLLHSHVDEQPFTRSGGPVAVSPEQVVIVRSHMHPSGYGTQAQEGSVATGFRAVTLPAGFATTLAQQDPLPADCAF</sequence>
<name>A0A1Z3HMA5_9CYAN</name>
<keyword evidence="3" id="KW-1185">Reference proteome</keyword>
<dbReference type="AlphaFoldDB" id="A0A1Z3HMA5"/>
<organism evidence="2 3">
    <name type="scientific">Halomicronema hongdechloris C2206</name>
    <dbReference type="NCBI Taxonomy" id="1641165"/>
    <lineage>
        <taxon>Bacteria</taxon>
        <taxon>Bacillati</taxon>
        <taxon>Cyanobacteriota</taxon>
        <taxon>Cyanophyceae</taxon>
        <taxon>Nodosilineales</taxon>
        <taxon>Nodosilineaceae</taxon>
        <taxon>Halomicronema</taxon>
    </lineage>
</organism>
<accession>A0A1Z3HMA5</accession>
<dbReference type="STRING" id="1641165.XM38_23060"/>
<dbReference type="KEGG" id="hhg:XM38_023700"/>
<reference evidence="2 3" key="1">
    <citation type="journal article" date="2016" name="Biochim. Biophys. Acta">
        <title>Characterization of red-shifted phycobilisomes isolated from the chlorophyll f-containing cyanobacterium Halomicronema hongdechloris.</title>
        <authorList>
            <person name="Li Y."/>
            <person name="Lin Y."/>
            <person name="Garvey C.J."/>
            <person name="Birch D."/>
            <person name="Corkery R.W."/>
            <person name="Loughlin P.C."/>
            <person name="Scheer H."/>
            <person name="Willows R.D."/>
            <person name="Chen M."/>
        </authorList>
    </citation>
    <scope>NUCLEOTIDE SEQUENCE [LARGE SCALE GENOMIC DNA]</scope>
    <source>
        <strain evidence="2 3">C2206</strain>
    </source>
</reference>
<dbReference type="EMBL" id="CP021983">
    <property type="protein sequence ID" value="ASC71418.1"/>
    <property type="molecule type" value="Genomic_DNA"/>
</dbReference>
<protein>
    <submittedName>
        <fullName evidence="2">Uncharacterized protein</fullName>
    </submittedName>
</protein>
<evidence type="ECO:0000256" key="1">
    <source>
        <dbReference type="SAM" id="MobiDB-lite"/>
    </source>
</evidence>